<evidence type="ECO:0000313" key="13">
    <source>
        <dbReference type="EMBL" id="MEN3069219.1"/>
    </source>
</evidence>
<evidence type="ECO:0000256" key="9">
    <source>
        <dbReference type="RuleBase" id="RU003613"/>
    </source>
</evidence>
<evidence type="ECO:0000256" key="4">
    <source>
        <dbReference type="ARBA" id="ARBA00022692"/>
    </source>
</evidence>
<evidence type="ECO:0000256" key="1">
    <source>
        <dbReference type="ARBA" id="ARBA00022475"/>
    </source>
</evidence>
<feature type="region of interest" description="Disordered" evidence="10">
    <location>
        <begin position="86"/>
        <end position="107"/>
    </location>
</feature>
<protein>
    <recommendedName>
        <fullName evidence="8">Cell division protein ZipA</fullName>
    </recommendedName>
</protein>
<evidence type="ECO:0000256" key="2">
    <source>
        <dbReference type="ARBA" id="ARBA00022519"/>
    </source>
</evidence>
<dbReference type="Gene3D" id="3.30.1400.10">
    <property type="entry name" value="ZipA, C-terminal FtsZ-binding domain"/>
    <property type="match status" value="1"/>
</dbReference>
<dbReference type="PANTHER" id="PTHR38685:SF1">
    <property type="entry name" value="CELL DIVISION PROTEIN ZIPA"/>
    <property type="match status" value="1"/>
</dbReference>
<evidence type="ECO:0000256" key="8">
    <source>
        <dbReference type="RuleBase" id="RU003612"/>
    </source>
</evidence>
<evidence type="ECO:0000256" key="5">
    <source>
        <dbReference type="ARBA" id="ARBA00022989"/>
    </source>
</evidence>
<proteinExistence type="inferred from homology"/>
<evidence type="ECO:0000256" key="10">
    <source>
        <dbReference type="SAM" id="MobiDB-lite"/>
    </source>
</evidence>
<evidence type="ECO:0000313" key="14">
    <source>
        <dbReference type="Proteomes" id="UP001410394"/>
    </source>
</evidence>
<feature type="transmembrane region" description="Helical" evidence="11">
    <location>
        <begin position="6"/>
        <end position="25"/>
    </location>
</feature>
<comment type="subcellular location">
    <subcellularLocation>
        <location evidence="9">Cell inner membrane</location>
        <topology evidence="9">Single-pass type I membrane protein</topology>
    </subcellularLocation>
</comment>
<gene>
    <name evidence="13" type="ORF">ABDB84_12080</name>
</gene>
<keyword evidence="7 8" id="KW-0131">Cell cycle</keyword>
<comment type="caution">
    <text evidence="13">The sequence shown here is derived from an EMBL/GenBank/DDBJ whole genome shotgun (WGS) entry which is preliminary data.</text>
</comment>
<name>A0ABU9YZR3_9RHOO</name>
<dbReference type="SMART" id="SM00771">
    <property type="entry name" value="ZipA_C"/>
    <property type="match status" value="1"/>
</dbReference>
<comment type="similarity">
    <text evidence="8">Belongs to the ZipA family.</text>
</comment>
<comment type="function">
    <text evidence="8">Essential cell division protein that stabilizes the FtsZ protofilaments by cross-linking them and that serves as a cytoplasmic membrane anchor for the Z ring. Also required for the recruitment to the septal ring of downstream cell division proteins.</text>
</comment>
<feature type="region of interest" description="Disordered" evidence="10">
    <location>
        <begin position="48"/>
        <end position="67"/>
    </location>
</feature>
<keyword evidence="5 11" id="KW-1133">Transmembrane helix</keyword>
<keyword evidence="3 8" id="KW-0132">Cell division</keyword>
<dbReference type="GO" id="GO:0051301">
    <property type="term" value="P:cell division"/>
    <property type="evidence" value="ECO:0007669"/>
    <property type="project" value="UniProtKB-KW"/>
</dbReference>
<feature type="compositionally biased region" description="Low complexity" evidence="10">
    <location>
        <begin position="98"/>
        <end position="107"/>
    </location>
</feature>
<dbReference type="Pfam" id="PF04354">
    <property type="entry name" value="ZipA_C"/>
    <property type="match status" value="1"/>
</dbReference>
<dbReference type="InterPro" id="IPR036765">
    <property type="entry name" value="ZipA_FtsZ-bd_C_sf"/>
</dbReference>
<dbReference type="InterPro" id="IPR007449">
    <property type="entry name" value="ZipA_FtsZ-bd_C"/>
</dbReference>
<accession>A0ABU9YZR3</accession>
<evidence type="ECO:0000256" key="7">
    <source>
        <dbReference type="ARBA" id="ARBA00023306"/>
    </source>
</evidence>
<keyword evidence="4 9" id="KW-0812">Transmembrane</keyword>
<reference evidence="13 14" key="1">
    <citation type="journal article" date="2018" name="Int. J. Syst. Evol. Microbiol.">
        <title>Uliginosibacterium sediminicola sp. nov., isolated from freshwater sediment.</title>
        <authorList>
            <person name="Hwang W.M."/>
            <person name="Kim S.M."/>
            <person name="Kang K."/>
            <person name="Ahn T.Y."/>
        </authorList>
    </citation>
    <scope>NUCLEOTIDE SEQUENCE [LARGE SCALE GENOMIC DNA]</scope>
    <source>
        <strain evidence="13 14">M1-21</strain>
    </source>
</reference>
<evidence type="ECO:0000259" key="12">
    <source>
        <dbReference type="SMART" id="SM00771"/>
    </source>
</evidence>
<keyword evidence="14" id="KW-1185">Reference proteome</keyword>
<dbReference type="EMBL" id="JBDIVE010000006">
    <property type="protein sequence ID" value="MEN3069219.1"/>
    <property type="molecule type" value="Genomic_DNA"/>
</dbReference>
<evidence type="ECO:0000256" key="3">
    <source>
        <dbReference type="ARBA" id="ARBA00022618"/>
    </source>
</evidence>
<organism evidence="13 14">
    <name type="scientific">Uliginosibacterium sediminicola</name>
    <dbReference type="NCBI Taxonomy" id="2024550"/>
    <lineage>
        <taxon>Bacteria</taxon>
        <taxon>Pseudomonadati</taxon>
        <taxon>Pseudomonadota</taxon>
        <taxon>Betaproteobacteria</taxon>
        <taxon>Rhodocyclales</taxon>
        <taxon>Zoogloeaceae</taxon>
        <taxon>Uliginosibacterium</taxon>
    </lineage>
</organism>
<keyword evidence="6 9" id="KW-0472">Membrane</keyword>
<dbReference type="RefSeq" id="WP_345919992.1">
    <property type="nucleotide sequence ID" value="NZ_JBDIVE010000006.1"/>
</dbReference>
<sequence>MSDFQLAMLAAGALIVLAVFIYNYWQDRRARRHAEQLFRPTERDALLDGEDVQAIPPAPGGRMEPALPGNAAHADLPMYADAQDAPARSPAYVPPVPSSAAQTSARAAQASARSAQPVLPVDAQAIDCIVTVEAPAGIAAAALYTAQQALLAGLSKPLRWFGWDDGDNRFLELDVRSPGSFTRVSAALQLADRRGPVSDAELVRFYDQIQRLCDQFLAVPRLPSRTEVLQRAQEVDRFCADVDIQVAINVIAREGSFPGTKIRALAEAAGLELHADGAYHATDDDGRTLFTLSNQESAVFSAEQLRNLHTTGVTVAIDVPRAPDPVNAFDRMSQFAQQLASTLGGSLVDDNRVLLSDRSLKLIRGQIAQFEQQMEAQGIPAGGEVALRLFR</sequence>
<dbReference type="Proteomes" id="UP001410394">
    <property type="component" value="Unassembled WGS sequence"/>
</dbReference>
<dbReference type="InterPro" id="IPR011919">
    <property type="entry name" value="Cell_div_ZipA"/>
</dbReference>
<evidence type="ECO:0000256" key="6">
    <source>
        <dbReference type="ARBA" id="ARBA00023136"/>
    </source>
</evidence>
<dbReference type="PANTHER" id="PTHR38685">
    <property type="entry name" value="CELL DIVISION PROTEIN ZIPA"/>
    <property type="match status" value="1"/>
</dbReference>
<keyword evidence="1 9" id="KW-1003">Cell membrane</keyword>
<feature type="domain" description="ZipA C-terminal FtsZ-binding" evidence="12">
    <location>
        <begin position="242"/>
        <end position="367"/>
    </location>
</feature>
<keyword evidence="2 9" id="KW-0997">Cell inner membrane</keyword>
<evidence type="ECO:0000256" key="11">
    <source>
        <dbReference type="SAM" id="Phobius"/>
    </source>
</evidence>
<dbReference type="SUPFAM" id="SSF64383">
    <property type="entry name" value="Cell-division protein ZipA, C-terminal domain"/>
    <property type="match status" value="1"/>
</dbReference>